<evidence type="ECO:0000313" key="2">
    <source>
        <dbReference type="Proteomes" id="UP000727407"/>
    </source>
</evidence>
<keyword evidence="2" id="KW-1185">Reference proteome</keyword>
<protein>
    <submittedName>
        <fullName evidence="1">Uncharacterized protein</fullName>
    </submittedName>
</protein>
<dbReference type="EMBL" id="QNUK01000001">
    <property type="protein sequence ID" value="KAF5909995.1"/>
    <property type="molecule type" value="Genomic_DNA"/>
</dbReference>
<reference evidence="1" key="1">
    <citation type="submission" date="2020-07" db="EMBL/GenBank/DDBJ databases">
        <title>Clarias magur genome sequencing, assembly and annotation.</title>
        <authorList>
            <person name="Kushwaha B."/>
            <person name="Kumar R."/>
            <person name="Das P."/>
            <person name="Joshi C.G."/>
            <person name="Kumar D."/>
            <person name="Nagpure N.S."/>
            <person name="Pandey M."/>
            <person name="Agarwal S."/>
            <person name="Srivastava S."/>
            <person name="Singh M."/>
            <person name="Sahoo L."/>
            <person name="Jayasankar P."/>
            <person name="Meher P.K."/>
            <person name="Koringa P.G."/>
            <person name="Iquebal M.A."/>
            <person name="Das S.P."/>
            <person name="Bit A."/>
            <person name="Patnaik S."/>
            <person name="Patel N."/>
            <person name="Shah T.M."/>
            <person name="Hinsu A."/>
            <person name="Jena J.K."/>
        </authorList>
    </citation>
    <scope>NUCLEOTIDE SEQUENCE</scope>
    <source>
        <strain evidence="1">CIFAMagur01</strain>
        <tissue evidence="1">Testis</tissue>
    </source>
</reference>
<sequence length="74" mass="8382">GFPKSPAVTLPHLIIVHRLFSCELCKAARIVVGKKAECKVCRSSPNYRLVYPHPSHLKALAFFFMSKMLLHPLH</sequence>
<comment type="caution">
    <text evidence="1">The sequence shown here is derived from an EMBL/GenBank/DDBJ whole genome shotgun (WGS) entry which is preliminary data.</text>
</comment>
<name>A0A8J4XHI9_CLAMG</name>
<accession>A0A8J4XHI9</accession>
<feature type="non-terminal residue" evidence="1">
    <location>
        <position position="1"/>
    </location>
</feature>
<organism evidence="1 2">
    <name type="scientific">Clarias magur</name>
    <name type="common">Asian catfish</name>
    <name type="synonym">Macropteronotus magur</name>
    <dbReference type="NCBI Taxonomy" id="1594786"/>
    <lineage>
        <taxon>Eukaryota</taxon>
        <taxon>Metazoa</taxon>
        <taxon>Chordata</taxon>
        <taxon>Craniata</taxon>
        <taxon>Vertebrata</taxon>
        <taxon>Euteleostomi</taxon>
        <taxon>Actinopterygii</taxon>
        <taxon>Neopterygii</taxon>
        <taxon>Teleostei</taxon>
        <taxon>Ostariophysi</taxon>
        <taxon>Siluriformes</taxon>
        <taxon>Clariidae</taxon>
        <taxon>Clarias</taxon>
    </lineage>
</organism>
<dbReference type="Proteomes" id="UP000727407">
    <property type="component" value="Unassembled WGS sequence"/>
</dbReference>
<dbReference type="AlphaFoldDB" id="A0A8J4XHI9"/>
<evidence type="ECO:0000313" key="1">
    <source>
        <dbReference type="EMBL" id="KAF5909995.1"/>
    </source>
</evidence>
<gene>
    <name evidence="1" type="ORF">DAT39_000366</name>
</gene>
<proteinExistence type="predicted"/>